<dbReference type="GO" id="GO:0005524">
    <property type="term" value="F:ATP binding"/>
    <property type="evidence" value="ECO:0007669"/>
    <property type="project" value="UniProtKB-KW"/>
</dbReference>
<name>A0A931M025_FIMGI</name>
<reference evidence="5" key="1">
    <citation type="submission" date="2020-07" db="EMBL/GenBank/DDBJ databases">
        <title>Huge and variable diversity of episymbiotic CPR bacteria and DPANN archaea in groundwater ecosystems.</title>
        <authorList>
            <person name="He C.Y."/>
            <person name="Keren R."/>
            <person name="Whittaker M."/>
            <person name="Farag I.F."/>
            <person name="Doudna J."/>
            <person name="Cate J.H.D."/>
            <person name="Banfield J.F."/>
        </authorList>
    </citation>
    <scope>NUCLEOTIDE SEQUENCE</scope>
    <source>
        <strain evidence="5">NC_groundwater_17_Pr7_B-0.1um_64_12</strain>
    </source>
</reference>
<proteinExistence type="predicted"/>
<dbReference type="SUPFAM" id="SSF52540">
    <property type="entry name" value="P-loop containing nucleoside triphosphate hydrolases"/>
    <property type="match status" value="1"/>
</dbReference>
<dbReference type="InterPro" id="IPR027417">
    <property type="entry name" value="P-loop_NTPase"/>
</dbReference>
<evidence type="ECO:0000256" key="1">
    <source>
        <dbReference type="ARBA" id="ARBA00022448"/>
    </source>
</evidence>
<dbReference type="GO" id="GO:0016887">
    <property type="term" value="F:ATP hydrolysis activity"/>
    <property type="evidence" value="ECO:0007669"/>
    <property type="project" value="InterPro"/>
</dbReference>
<dbReference type="InterPro" id="IPR003439">
    <property type="entry name" value="ABC_transporter-like_ATP-bd"/>
</dbReference>
<dbReference type="Pfam" id="PF00005">
    <property type="entry name" value="ABC_tran"/>
    <property type="match status" value="1"/>
</dbReference>
<evidence type="ECO:0000313" key="5">
    <source>
        <dbReference type="EMBL" id="MBI1756416.1"/>
    </source>
</evidence>
<dbReference type="InterPro" id="IPR003593">
    <property type="entry name" value="AAA+_ATPase"/>
</dbReference>
<comment type="caution">
    <text evidence="5">The sequence shown here is derived from an EMBL/GenBank/DDBJ whole genome shotgun (WGS) entry which is preliminary data.</text>
</comment>
<dbReference type="Gene3D" id="3.40.50.300">
    <property type="entry name" value="P-loop containing nucleotide triphosphate hydrolases"/>
    <property type="match status" value="2"/>
</dbReference>
<dbReference type="Proteomes" id="UP000727962">
    <property type="component" value="Unassembled WGS sequence"/>
</dbReference>
<evidence type="ECO:0000256" key="3">
    <source>
        <dbReference type="ARBA" id="ARBA00022840"/>
    </source>
</evidence>
<dbReference type="PANTHER" id="PTHR42788">
    <property type="entry name" value="TAURINE IMPORT ATP-BINDING PROTEIN-RELATED"/>
    <property type="match status" value="1"/>
</dbReference>
<dbReference type="InterPro" id="IPR050166">
    <property type="entry name" value="ABC_transporter_ATP-bind"/>
</dbReference>
<sequence length="278" mass="28499">MRAAIELSGLVLVNGAGPINLGVSPGESLAVVGPGRGGKSLLISVLAGSAKPAQGRVRMTGVCEATGPIRSRRSTPMSLAPKDAGARAGETLVALGLWNVRKTALSSLSPSQVAACELLGPLAERADVLLVDGTFDRLDPVSLAGALGLLRKRTGHGTIAVVATHRLDLLPHFDLVLALQNGSPVLCGRVDELVASGGEAELAIETDRHAAVRALAEPFAIEVRASNGGIVLRAGDAQGTAARLLSACYGDVRAIVMRRSNPGEQVLAALQAEGRKVK</sequence>
<dbReference type="PROSITE" id="PS50893">
    <property type="entry name" value="ABC_TRANSPORTER_2"/>
    <property type="match status" value="1"/>
</dbReference>
<keyword evidence="2" id="KW-0547">Nucleotide-binding</keyword>
<keyword evidence="3 5" id="KW-0067">ATP-binding</keyword>
<keyword evidence="1" id="KW-0813">Transport</keyword>
<evidence type="ECO:0000259" key="4">
    <source>
        <dbReference type="PROSITE" id="PS50893"/>
    </source>
</evidence>
<dbReference type="SMART" id="SM00382">
    <property type="entry name" value="AAA"/>
    <property type="match status" value="1"/>
</dbReference>
<accession>A0A931M025</accession>
<dbReference type="AlphaFoldDB" id="A0A931M025"/>
<evidence type="ECO:0000256" key="2">
    <source>
        <dbReference type="ARBA" id="ARBA00022741"/>
    </source>
</evidence>
<evidence type="ECO:0000313" key="6">
    <source>
        <dbReference type="Proteomes" id="UP000727962"/>
    </source>
</evidence>
<dbReference type="EMBL" id="JACOSL010000030">
    <property type="protein sequence ID" value="MBI1756416.1"/>
    <property type="molecule type" value="Genomic_DNA"/>
</dbReference>
<feature type="domain" description="ABC transporter" evidence="4">
    <location>
        <begin position="1"/>
        <end position="206"/>
    </location>
</feature>
<dbReference type="PANTHER" id="PTHR42788:SF13">
    <property type="entry name" value="ALIPHATIC SULFONATES IMPORT ATP-BINDING PROTEIN SSUB"/>
    <property type="match status" value="1"/>
</dbReference>
<protein>
    <submittedName>
        <fullName evidence="5">ATP-binding cassette domain-containing protein</fullName>
    </submittedName>
</protein>
<gene>
    <name evidence="5" type="ORF">HYR64_04830</name>
</gene>
<organism evidence="5 6">
    <name type="scientific">Fimbriimonas ginsengisoli</name>
    <dbReference type="NCBI Taxonomy" id="1005039"/>
    <lineage>
        <taxon>Bacteria</taxon>
        <taxon>Bacillati</taxon>
        <taxon>Armatimonadota</taxon>
        <taxon>Fimbriimonadia</taxon>
        <taxon>Fimbriimonadales</taxon>
        <taxon>Fimbriimonadaceae</taxon>
        <taxon>Fimbriimonas</taxon>
    </lineage>
</organism>